<evidence type="ECO:0000313" key="2">
    <source>
        <dbReference type="Proteomes" id="UP000641853"/>
    </source>
</evidence>
<gene>
    <name evidence="1" type="ORF">CNMCM7691_004829</name>
</gene>
<accession>A0A8H6R4F7</accession>
<sequence>MPLFSTGEYALMNGLTGQFVRFCDGKYPMTTDPDASADAVHTVVIHKEYVAGARDRFAILAGNGPWTMYARDKGDGAEVEIHHLQEGPKYAPTEQWILAEMGTGQLEYVASPVITSVTSIFSGTAWSHDHRRNFYRIQNLVMETSLGIKLYDDSTAAVVCNIAPPGVGDRSYYWRLIPIPLVWTTKEVYDQLYDMQRRFRAGQTV</sequence>
<keyword evidence="2" id="KW-1185">Reference proteome</keyword>
<evidence type="ECO:0000313" key="1">
    <source>
        <dbReference type="EMBL" id="KAF7184204.1"/>
    </source>
</evidence>
<comment type="caution">
    <text evidence="1">The sequence shown here is derived from an EMBL/GenBank/DDBJ whole genome shotgun (WGS) entry which is preliminary data.</text>
</comment>
<organism evidence="1 2">
    <name type="scientific">Aspergillus felis</name>
    <dbReference type="NCBI Taxonomy" id="1287682"/>
    <lineage>
        <taxon>Eukaryota</taxon>
        <taxon>Fungi</taxon>
        <taxon>Dikarya</taxon>
        <taxon>Ascomycota</taxon>
        <taxon>Pezizomycotina</taxon>
        <taxon>Eurotiomycetes</taxon>
        <taxon>Eurotiomycetidae</taxon>
        <taxon>Eurotiales</taxon>
        <taxon>Aspergillaceae</taxon>
        <taxon>Aspergillus</taxon>
        <taxon>Aspergillus subgen. Fumigati</taxon>
    </lineage>
</organism>
<proteinExistence type="predicted"/>
<dbReference type="Proteomes" id="UP000641853">
    <property type="component" value="Unassembled WGS sequence"/>
</dbReference>
<dbReference type="AlphaFoldDB" id="A0A8H6R4F7"/>
<name>A0A8H6R4F7_9EURO</name>
<protein>
    <submittedName>
        <fullName evidence="1">Uncharacterized protein</fullName>
    </submittedName>
</protein>
<reference evidence="1" key="1">
    <citation type="submission" date="2020-06" db="EMBL/GenBank/DDBJ databases">
        <title>Draft genome sequences of strains closely related to Aspergillus parafelis and Aspergillus hiratsukae.</title>
        <authorList>
            <person name="Dos Santos R.A.C."/>
            <person name="Rivero-Menendez O."/>
            <person name="Steenwyk J.L."/>
            <person name="Mead M.E."/>
            <person name="Goldman G.H."/>
            <person name="Alastruey-Izquierdo A."/>
            <person name="Rokas A."/>
        </authorList>
    </citation>
    <scope>NUCLEOTIDE SEQUENCE</scope>
    <source>
        <strain evidence="1">CNM-CM7691</strain>
    </source>
</reference>
<dbReference type="EMBL" id="JACBAG010001662">
    <property type="protein sequence ID" value="KAF7184204.1"/>
    <property type="molecule type" value="Genomic_DNA"/>
</dbReference>